<dbReference type="EMBL" id="CP016808">
    <property type="protein sequence ID" value="ANY67674.1"/>
    <property type="molecule type" value="Genomic_DNA"/>
</dbReference>
<proteinExistence type="predicted"/>
<evidence type="ECO:0000259" key="10">
    <source>
        <dbReference type="PROSITE" id="PS51898"/>
    </source>
</evidence>
<dbReference type="InterPro" id="IPR050090">
    <property type="entry name" value="Tyrosine_recombinase_XerCD"/>
</dbReference>
<feature type="domain" description="Tyr recombinase" evidence="10">
    <location>
        <begin position="132"/>
        <end position="311"/>
    </location>
</feature>
<gene>
    <name evidence="12" type="ORF">BBD42_15275</name>
</gene>
<dbReference type="GO" id="GO:0006310">
    <property type="term" value="P:DNA recombination"/>
    <property type="evidence" value="ECO:0007669"/>
    <property type="project" value="UniProtKB-KW"/>
</dbReference>
<keyword evidence="4" id="KW-0159">Chromosome partition</keyword>
<dbReference type="InterPro" id="IPR010998">
    <property type="entry name" value="Integrase_recombinase_N"/>
</dbReference>
<protein>
    <submittedName>
        <fullName evidence="12">Recombinase XerD</fullName>
    </submittedName>
</protein>
<dbReference type="SUPFAM" id="SSF56349">
    <property type="entry name" value="DNA breaking-rejoining enzymes"/>
    <property type="match status" value="1"/>
</dbReference>
<keyword evidence="6 9" id="KW-0238">DNA-binding</keyword>
<evidence type="ECO:0000256" key="4">
    <source>
        <dbReference type="ARBA" id="ARBA00022829"/>
    </source>
</evidence>
<dbReference type="Gene3D" id="1.10.150.130">
    <property type="match status" value="1"/>
</dbReference>
<dbReference type="GO" id="GO:0051301">
    <property type="term" value="P:cell division"/>
    <property type="evidence" value="ECO:0007669"/>
    <property type="project" value="UniProtKB-KW"/>
</dbReference>
<keyword evidence="8" id="KW-0131">Cell cycle</keyword>
<dbReference type="InterPro" id="IPR044068">
    <property type="entry name" value="CB"/>
</dbReference>
<name>A0A1B2DIX4_9BACL</name>
<evidence type="ECO:0000313" key="12">
    <source>
        <dbReference type="EMBL" id="ANY67674.1"/>
    </source>
</evidence>
<feature type="domain" description="Core-binding (CB)" evidence="11">
    <location>
        <begin position="24"/>
        <end position="111"/>
    </location>
</feature>
<evidence type="ECO:0000256" key="6">
    <source>
        <dbReference type="ARBA" id="ARBA00023125"/>
    </source>
</evidence>
<evidence type="ECO:0000256" key="5">
    <source>
        <dbReference type="ARBA" id="ARBA00022908"/>
    </source>
</evidence>
<evidence type="ECO:0000256" key="9">
    <source>
        <dbReference type="PROSITE-ProRule" id="PRU01248"/>
    </source>
</evidence>
<dbReference type="InterPro" id="IPR013762">
    <property type="entry name" value="Integrase-like_cat_sf"/>
</dbReference>
<evidence type="ECO:0000256" key="8">
    <source>
        <dbReference type="ARBA" id="ARBA00023306"/>
    </source>
</evidence>
<accession>A0A1B2DIX4</accession>
<keyword evidence="3" id="KW-0132">Cell division</keyword>
<evidence type="ECO:0000259" key="11">
    <source>
        <dbReference type="PROSITE" id="PS51900"/>
    </source>
</evidence>
<dbReference type="GO" id="GO:0015074">
    <property type="term" value="P:DNA integration"/>
    <property type="evidence" value="ECO:0007669"/>
    <property type="project" value="UniProtKB-KW"/>
</dbReference>
<keyword evidence="7" id="KW-0233">DNA recombination</keyword>
<dbReference type="InterPro" id="IPR011010">
    <property type="entry name" value="DNA_brk_join_enz"/>
</dbReference>
<dbReference type="InterPro" id="IPR004107">
    <property type="entry name" value="Integrase_SAM-like_N"/>
</dbReference>
<comment type="subcellular location">
    <subcellularLocation>
        <location evidence="1">Cytoplasm</location>
    </subcellularLocation>
</comment>
<dbReference type="RefSeq" id="WP_099518853.1">
    <property type="nucleotide sequence ID" value="NZ_CP016808.1"/>
</dbReference>
<dbReference type="PROSITE" id="PS51900">
    <property type="entry name" value="CB"/>
    <property type="match status" value="1"/>
</dbReference>
<dbReference type="GO" id="GO:0003677">
    <property type="term" value="F:DNA binding"/>
    <property type="evidence" value="ECO:0007669"/>
    <property type="project" value="UniProtKB-UniRule"/>
</dbReference>
<evidence type="ECO:0000256" key="3">
    <source>
        <dbReference type="ARBA" id="ARBA00022618"/>
    </source>
</evidence>
<evidence type="ECO:0000256" key="7">
    <source>
        <dbReference type="ARBA" id="ARBA00023172"/>
    </source>
</evidence>
<dbReference type="PROSITE" id="PS51898">
    <property type="entry name" value="TYR_RECOMBINASE"/>
    <property type="match status" value="1"/>
</dbReference>
<sequence length="320" mass="37096">MARRKNALDQTDLLPNHAPIYAVDDWDSAVDLFLRDGKIRNISKHTIGFYRQELGKFKRILDEQKISTDPNKITEEIIKTNVILYLLDDEQKATSINCVLRAIRTLFNFLVKESYLLRSPMTRVKLLSQKNTIIKAFSTEQIHRLFAQPDQKTFVGVRDLTIMMIFMETGIRLRELEDLTLDDIVWREGTVLVNGKNNSQRLVPIQALMKKQLSKYVALRGQLEHNSLFVTIDNTPITKRQVQEQIAFYGRRAGLTDVRCSPHTFRHTFAKMSVQNGADVFALQAVLGHATLDQVRTYVNLFSYEIHNKHRKFSPIEKMF</sequence>
<dbReference type="Gene3D" id="1.10.443.10">
    <property type="entry name" value="Intergrase catalytic core"/>
    <property type="match status" value="1"/>
</dbReference>
<evidence type="ECO:0000256" key="1">
    <source>
        <dbReference type="ARBA" id="ARBA00004496"/>
    </source>
</evidence>
<evidence type="ECO:0000256" key="2">
    <source>
        <dbReference type="ARBA" id="ARBA00022490"/>
    </source>
</evidence>
<dbReference type="PANTHER" id="PTHR30349:SF77">
    <property type="entry name" value="TYROSINE RECOMBINASE XERC"/>
    <property type="match status" value="1"/>
</dbReference>
<dbReference type="InterPro" id="IPR002104">
    <property type="entry name" value="Integrase_catalytic"/>
</dbReference>
<organism evidence="12">
    <name type="scientific">Paenibacillus sp. BIHB 4019</name>
    <dbReference type="NCBI Taxonomy" id="1870819"/>
    <lineage>
        <taxon>Bacteria</taxon>
        <taxon>Bacillati</taxon>
        <taxon>Bacillota</taxon>
        <taxon>Bacilli</taxon>
        <taxon>Bacillales</taxon>
        <taxon>Paenibacillaceae</taxon>
        <taxon>Paenibacillus</taxon>
    </lineage>
</organism>
<dbReference type="Pfam" id="PF00589">
    <property type="entry name" value="Phage_integrase"/>
    <property type="match status" value="1"/>
</dbReference>
<dbReference type="AlphaFoldDB" id="A0A1B2DIX4"/>
<dbReference type="Pfam" id="PF02899">
    <property type="entry name" value="Phage_int_SAM_1"/>
    <property type="match status" value="1"/>
</dbReference>
<keyword evidence="5" id="KW-0229">DNA integration</keyword>
<dbReference type="PANTHER" id="PTHR30349">
    <property type="entry name" value="PHAGE INTEGRASE-RELATED"/>
    <property type="match status" value="1"/>
</dbReference>
<dbReference type="GO" id="GO:0007059">
    <property type="term" value="P:chromosome segregation"/>
    <property type="evidence" value="ECO:0007669"/>
    <property type="project" value="UniProtKB-KW"/>
</dbReference>
<dbReference type="GO" id="GO:0005737">
    <property type="term" value="C:cytoplasm"/>
    <property type="evidence" value="ECO:0007669"/>
    <property type="project" value="UniProtKB-SubCell"/>
</dbReference>
<reference evidence="12" key="1">
    <citation type="submission" date="2016-08" db="EMBL/GenBank/DDBJ databases">
        <title>Complete Genome Seqeunce of Paenibacillus sp. BIHB 4019 from tea rhizoplane.</title>
        <authorList>
            <person name="Thakur R."/>
            <person name="Swarnkar M.K."/>
            <person name="Gulati A."/>
        </authorList>
    </citation>
    <scope>NUCLEOTIDE SEQUENCE [LARGE SCALE GENOMIC DNA]</scope>
    <source>
        <strain evidence="12">BIHB4019</strain>
    </source>
</reference>
<keyword evidence="2" id="KW-0963">Cytoplasm</keyword>